<dbReference type="Proteomes" id="UP000438429">
    <property type="component" value="Unassembled WGS sequence"/>
</dbReference>
<comment type="caution">
    <text evidence="2">The sequence shown here is derived from an EMBL/GenBank/DDBJ whole genome shotgun (WGS) entry which is preliminary data.</text>
</comment>
<name>A0A6A4TJS6_SCOMX</name>
<feature type="region of interest" description="Disordered" evidence="1">
    <location>
        <begin position="1"/>
        <end position="31"/>
    </location>
</feature>
<sequence>MSTGRTLATRASAVRSQLSSPRNSALRPPLSHQARCDSALVVLRADTYSLKFRAEVSVRRNAAPREHVPCVNGTASSDTSVHPHHITNCERRGSADGLLNGTRMTAKMKEENCGNATLKAVRTLRPTSIRQPPLPPYLHTADTAVTSDLGGSIEQKSPSEQCNRRAVMKDR</sequence>
<accession>A0A6A4TJS6</accession>
<dbReference type="AlphaFoldDB" id="A0A6A4TJS6"/>
<feature type="region of interest" description="Disordered" evidence="1">
    <location>
        <begin position="149"/>
        <end position="171"/>
    </location>
</feature>
<dbReference type="EMBL" id="VEVO01000004">
    <property type="protein sequence ID" value="KAF0043474.1"/>
    <property type="molecule type" value="Genomic_DNA"/>
</dbReference>
<proteinExistence type="predicted"/>
<evidence type="ECO:0000313" key="2">
    <source>
        <dbReference type="EMBL" id="KAF0043474.1"/>
    </source>
</evidence>
<feature type="compositionally biased region" description="Polar residues" evidence="1">
    <location>
        <begin position="14"/>
        <end position="23"/>
    </location>
</feature>
<reference evidence="2 3" key="1">
    <citation type="submission" date="2019-06" db="EMBL/GenBank/DDBJ databases">
        <title>Draft genomes of female and male turbot (Scophthalmus maximus).</title>
        <authorList>
            <person name="Xu H."/>
            <person name="Xu X.-W."/>
            <person name="Shao C."/>
            <person name="Chen S."/>
        </authorList>
    </citation>
    <scope>NUCLEOTIDE SEQUENCE [LARGE SCALE GENOMIC DNA]</scope>
    <source>
        <strain evidence="2">Ysfricsl-2016a</strain>
        <tissue evidence="2">Blood</tissue>
    </source>
</reference>
<evidence type="ECO:0000256" key="1">
    <source>
        <dbReference type="SAM" id="MobiDB-lite"/>
    </source>
</evidence>
<evidence type="ECO:0000313" key="3">
    <source>
        <dbReference type="Proteomes" id="UP000438429"/>
    </source>
</evidence>
<organism evidence="2 3">
    <name type="scientific">Scophthalmus maximus</name>
    <name type="common">Turbot</name>
    <name type="synonym">Psetta maxima</name>
    <dbReference type="NCBI Taxonomy" id="52904"/>
    <lineage>
        <taxon>Eukaryota</taxon>
        <taxon>Metazoa</taxon>
        <taxon>Chordata</taxon>
        <taxon>Craniata</taxon>
        <taxon>Vertebrata</taxon>
        <taxon>Euteleostomi</taxon>
        <taxon>Actinopterygii</taxon>
        <taxon>Neopterygii</taxon>
        <taxon>Teleostei</taxon>
        <taxon>Neoteleostei</taxon>
        <taxon>Acanthomorphata</taxon>
        <taxon>Carangaria</taxon>
        <taxon>Pleuronectiformes</taxon>
        <taxon>Pleuronectoidei</taxon>
        <taxon>Scophthalmidae</taxon>
        <taxon>Scophthalmus</taxon>
    </lineage>
</organism>
<protein>
    <submittedName>
        <fullName evidence="2">Uncharacterized protein</fullName>
    </submittedName>
</protein>
<gene>
    <name evidence="2" type="ORF">F2P81_004811</name>
</gene>